<dbReference type="PANTHER" id="PTHR34847:SF1">
    <property type="entry name" value="NODULATION PROTEIN U"/>
    <property type="match status" value="1"/>
</dbReference>
<evidence type="ECO:0000256" key="1">
    <source>
        <dbReference type="ARBA" id="ARBA00006129"/>
    </source>
</evidence>
<evidence type="ECO:0000256" key="2">
    <source>
        <dbReference type="SAM" id="MobiDB-lite"/>
    </source>
</evidence>
<feature type="domain" description="Carbamoyltransferase" evidence="3">
    <location>
        <begin position="19"/>
        <end position="85"/>
    </location>
</feature>
<feature type="region of interest" description="Disordered" evidence="2">
    <location>
        <begin position="178"/>
        <end position="197"/>
    </location>
</feature>
<name>C7G1S2_STRGR</name>
<dbReference type="EMBL" id="AB476988">
    <property type="protein sequence ID" value="BAI23316.1"/>
    <property type="molecule type" value="Genomic_DNA"/>
</dbReference>
<dbReference type="AlphaFoldDB" id="C7G1S2"/>
<accession>C7G1S2</accession>
<protein>
    <submittedName>
        <fullName evidence="5">Putative carbamoyl transferase</fullName>
    </submittedName>
</protein>
<reference evidence="5" key="1">
    <citation type="journal article" date="2009" name="J. Antibiot.">
        <title>Identification of the biosynthetic gene cluster of A-500359s in Streptomyces griseus SANK60196.</title>
        <authorList>
            <person name="Funabashi M."/>
            <person name="Nonaka K."/>
            <person name="Yada C."/>
            <person name="Hosobuchi M."/>
            <person name="Masuda N."/>
            <person name="Shibata T."/>
            <person name="Van Lanen S.G."/>
        </authorList>
    </citation>
    <scope>NUCLEOTIDE SEQUENCE</scope>
    <source>
        <strain evidence="5">SANK60196</strain>
    </source>
</reference>
<sequence length="302" mass="32603">MPEVRPDVDVTREAFMITCGIKLTRDGAVAVVEDGRLGFSIEAQKLADGERNSALGDLRRVLDVLDLEGMPPAEVDPFVFDGWYTTGVSRSHAITPRNGDLPVELAFAPYPESSDGETPLPWRHFDAGATAAHRGRTGGRPDGPRRARPACPGEPEHSGLGRRSWHEGTAQRDQALSRLPAGGSDLPGNRCTEASMPGTPDPYMLFEHRMRPGCAERVPAAVRLDGTAGLQTIDPGHRSDTARVLAAYEEVSGLPVLCSTSANFETRGLLPDVASAARWGGRRYICSQGVPYTHAVAEWRTK</sequence>
<proteinExistence type="inferred from homology"/>
<dbReference type="Gene3D" id="3.90.870.20">
    <property type="entry name" value="Carbamoyltransferase, C-terminal domain"/>
    <property type="match status" value="1"/>
</dbReference>
<dbReference type="GO" id="GO:0016740">
    <property type="term" value="F:transferase activity"/>
    <property type="evidence" value="ECO:0007669"/>
    <property type="project" value="UniProtKB-KW"/>
</dbReference>
<comment type="similarity">
    <text evidence="1">Belongs to the NodU/CmcH family.</text>
</comment>
<keyword evidence="5" id="KW-0808">Transferase</keyword>
<organism evidence="5">
    <name type="scientific">Streptomyces griseus</name>
    <dbReference type="NCBI Taxonomy" id="1911"/>
    <lineage>
        <taxon>Bacteria</taxon>
        <taxon>Bacillati</taxon>
        <taxon>Actinomycetota</taxon>
        <taxon>Actinomycetes</taxon>
        <taxon>Kitasatosporales</taxon>
        <taxon>Streptomycetaceae</taxon>
        <taxon>Streptomyces</taxon>
    </lineage>
</organism>
<dbReference type="Pfam" id="PF02543">
    <property type="entry name" value="Carbam_trans_N"/>
    <property type="match status" value="1"/>
</dbReference>
<evidence type="ECO:0000259" key="4">
    <source>
        <dbReference type="Pfam" id="PF16861"/>
    </source>
</evidence>
<dbReference type="InterPro" id="IPR003696">
    <property type="entry name" value="Carbtransf_dom"/>
</dbReference>
<evidence type="ECO:0000259" key="3">
    <source>
        <dbReference type="Pfam" id="PF02543"/>
    </source>
</evidence>
<dbReference type="InterPro" id="IPR051338">
    <property type="entry name" value="NodU/CmcH_Carbamoyltrnsfr"/>
</dbReference>
<feature type="region of interest" description="Disordered" evidence="2">
    <location>
        <begin position="132"/>
        <end position="171"/>
    </location>
</feature>
<feature type="compositionally biased region" description="Basic and acidic residues" evidence="2">
    <location>
        <begin position="154"/>
        <end position="170"/>
    </location>
</feature>
<evidence type="ECO:0000313" key="5">
    <source>
        <dbReference type="EMBL" id="BAI23316.1"/>
    </source>
</evidence>
<dbReference type="PANTHER" id="PTHR34847">
    <property type="entry name" value="NODULATION PROTEIN U"/>
    <property type="match status" value="1"/>
</dbReference>
<dbReference type="InterPro" id="IPR038152">
    <property type="entry name" value="Carbam_trans_C_sf"/>
</dbReference>
<dbReference type="InterPro" id="IPR031730">
    <property type="entry name" value="Carbam_trans_C"/>
</dbReference>
<feature type="domain" description="Carbamoyltransferase C-terminal" evidence="4">
    <location>
        <begin position="199"/>
        <end position="277"/>
    </location>
</feature>
<dbReference type="Pfam" id="PF16861">
    <property type="entry name" value="Carbam_trans_C"/>
    <property type="match status" value="1"/>
</dbReference>